<evidence type="ECO:0000313" key="9">
    <source>
        <dbReference type="EMBL" id="SDI73973.1"/>
    </source>
</evidence>
<evidence type="ECO:0000256" key="7">
    <source>
        <dbReference type="ARBA" id="ARBA00023136"/>
    </source>
</evidence>
<name>A0A1G8N1E8_9CLOT</name>
<evidence type="ECO:0000256" key="4">
    <source>
        <dbReference type="ARBA" id="ARBA00022475"/>
    </source>
</evidence>
<comment type="similarity">
    <text evidence="2">Belongs to the CPA3 antiporters (TC 2.A.63) subunit F family.</text>
</comment>
<evidence type="ECO:0000313" key="10">
    <source>
        <dbReference type="Proteomes" id="UP000183255"/>
    </source>
</evidence>
<dbReference type="Pfam" id="PF04066">
    <property type="entry name" value="MrpF_PhaF"/>
    <property type="match status" value="1"/>
</dbReference>
<feature type="transmembrane region" description="Helical" evidence="8">
    <location>
        <begin position="34"/>
        <end position="54"/>
    </location>
</feature>
<keyword evidence="4" id="KW-1003">Cell membrane</keyword>
<sequence>MSTTLLTVYSIVLSLFAFLCLYRAYAGPTTADRVVSINVISTKVTVLIAVIAVLTEQNAFIDVAVIYAMMGFIATIAVSKYIEKGKLY</sequence>
<gene>
    <name evidence="9" type="ORF">SAMN05421804_10462</name>
</gene>
<dbReference type="Proteomes" id="UP000183255">
    <property type="component" value="Unassembled WGS sequence"/>
</dbReference>
<organism evidence="9 10">
    <name type="scientific">Proteiniclasticum ruminis</name>
    <dbReference type="NCBI Taxonomy" id="398199"/>
    <lineage>
        <taxon>Bacteria</taxon>
        <taxon>Bacillati</taxon>
        <taxon>Bacillota</taxon>
        <taxon>Clostridia</taxon>
        <taxon>Eubacteriales</taxon>
        <taxon>Clostridiaceae</taxon>
        <taxon>Proteiniclasticum</taxon>
    </lineage>
</organism>
<dbReference type="EMBL" id="FNDZ01000004">
    <property type="protein sequence ID" value="SDI73973.1"/>
    <property type="molecule type" value="Genomic_DNA"/>
</dbReference>
<evidence type="ECO:0000256" key="2">
    <source>
        <dbReference type="ARBA" id="ARBA00009212"/>
    </source>
</evidence>
<proteinExistence type="inferred from homology"/>
<keyword evidence="3" id="KW-0813">Transport</keyword>
<dbReference type="GO" id="GO:0005886">
    <property type="term" value="C:plasma membrane"/>
    <property type="evidence" value="ECO:0007669"/>
    <property type="project" value="UniProtKB-SubCell"/>
</dbReference>
<reference evidence="9 10" key="1">
    <citation type="submission" date="2016-10" db="EMBL/GenBank/DDBJ databases">
        <authorList>
            <person name="de Groot N.N."/>
        </authorList>
    </citation>
    <scope>NUCLEOTIDE SEQUENCE [LARGE SCALE GENOMIC DNA]</scope>
    <source>
        <strain evidence="9 10">CGMCC 1.5058</strain>
    </source>
</reference>
<evidence type="ECO:0000256" key="1">
    <source>
        <dbReference type="ARBA" id="ARBA00004651"/>
    </source>
</evidence>
<evidence type="ECO:0000256" key="8">
    <source>
        <dbReference type="SAM" id="Phobius"/>
    </source>
</evidence>
<comment type="subcellular location">
    <subcellularLocation>
        <location evidence="1">Cell membrane</location>
        <topology evidence="1">Multi-pass membrane protein</topology>
    </subcellularLocation>
</comment>
<dbReference type="RefSeq" id="WP_031576260.1">
    <property type="nucleotide sequence ID" value="NZ_FNDZ01000004.1"/>
</dbReference>
<evidence type="ECO:0000256" key="5">
    <source>
        <dbReference type="ARBA" id="ARBA00022692"/>
    </source>
</evidence>
<dbReference type="GO" id="GO:0015385">
    <property type="term" value="F:sodium:proton antiporter activity"/>
    <property type="evidence" value="ECO:0007669"/>
    <property type="project" value="TreeGrafter"/>
</dbReference>
<keyword evidence="6 8" id="KW-1133">Transmembrane helix</keyword>
<feature type="transmembrane region" description="Helical" evidence="8">
    <location>
        <begin position="6"/>
        <end position="22"/>
    </location>
</feature>
<accession>A0A1G8N1E8</accession>
<keyword evidence="5 8" id="KW-0812">Transmembrane</keyword>
<dbReference type="PANTHER" id="PTHR34702">
    <property type="entry name" value="NA(+)/H(+) ANTIPORTER SUBUNIT F1"/>
    <property type="match status" value="1"/>
</dbReference>
<evidence type="ECO:0000256" key="3">
    <source>
        <dbReference type="ARBA" id="ARBA00022448"/>
    </source>
</evidence>
<dbReference type="PANTHER" id="PTHR34702:SF1">
    <property type="entry name" value="NA(+)_H(+) ANTIPORTER SUBUNIT F"/>
    <property type="match status" value="1"/>
</dbReference>
<evidence type="ECO:0000256" key="6">
    <source>
        <dbReference type="ARBA" id="ARBA00022989"/>
    </source>
</evidence>
<dbReference type="InterPro" id="IPR007208">
    <property type="entry name" value="MrpF/PhaF-like"/>
</dbReference>
<keyword evidence="7 8" id="KW-0472">Membrane</keyword>
<protein>
    <submittedName>
        <fullName evidence="9">Multicomponent Na+:H+ antiporter subunit F</fullName>
    </submittedName>
</protein>
<dbReference type="AlphaFoldDB" id="A0A1G8N1E8"/>
<feature type="transmembrane region" description="Helical" evidence="8">
    <location>
        <begin position="60"/>
        <end position="82"/>
    </location>
</feature>